<reference evidence="2 5" key="2">
    <citation type="submission" date="2021-04" db="EMBL/GenBank/DDBJ databases">
        <title>Whole genome sequence analysis of a thiophenic sulfur metabolizing bacteria.</title>
        <authorList>
            <person name="Akhtar N."/>
            <person name="Akram J."/>
            <person name="Aslam A."/>
        </authorList>
    </citation>
    <scope>NUCLEOTIDE SEQUENCE [LARGE SCALE GENOMIC DNA]</scope>
    <source>
        <strain evidence="2 5">3OW</strain>
    </source>
</reference>
<keyword evidence="1" id="KW-1133">Transmembrane helix</keyword>
<evidence type="ECO:0000256" key="1">
    <source>
        <dbReference type="SAM" id="Phobius"/>
    </source>
</evidence>
<sequence>METISLALNAVWKVLLVGLILGAGLPALFAVGVRGLAIGNGHEQEDGTVHQPNPLGNVLAAVAFVIVIAAVVLGIAMIVASGFKYELTFDNIYPWFEKKK</sequence>
<dbReference type="AlphaFoldDB" id="A0A3P8MCF0"/>
<dbReference type="Proteomes" id="UP000676853">
    <property type="component" value="Unassembled WGS sequence"/>
</dbReference>
<evidence type="ECO:0008006" key="6">
    <source>
        <dbReference type="Google" id="ProtNLM"/>
    </source>
</evidence>
<name>A0A3P8MCF0_TSUPA</name>
<evidence type="ECO:0000313" key="2">
    <source>
        <dbReference type="EMBL" id="MBS4102969.1"/>
    </source>
</evidence>
<gene>
    <name evidence="2" type="ORF">KFZ73_17195</name>
    <name evidence="3" type="ORF">NCTC10741_00895</name>
</gene>
<dbReference type="Proteomes" id="UP000271626">
    <property type="component" value="Chromosome"/>
</dbReference>
<keyword evidence="1" id="KW-0812">Transmembrane</keyword>
<accession>A0A3P8MCF0</accession>
<protein>
    <recommendedName>
        <fullName evidence="6">Transmembrane protein</fullName>
    </recommendedName>
</protein>
<dbReference type="EMBL" id="JAGXOE010000046">
    <property type="protein sequence ID" value="MBS4102969.1"/>
    <property type="molecule type" value="Genomic_DNA"/>
</dbReference>
<evidence type="ECO:0000313" key="4">
    <source>
        <dbReference type="Proteomes" id="UP000271626"/>
    </source>
</evidence>
<dbReference type="RefSeq" id="WP_126195129.1">
    <property type="nucleotide sequence ID" value="NZ_CP085954.1"/>
</dbReference>
<keyword evidence="5" id="KW-1185">Reference proteome</keyword>
<dbReference type="EMBL" id="LR131273">
    <property type="protein sequence ID" value="VDR37783.1"/>
    <property type="molecule type" value="Genomic_DNA"/>
</dbReference>
<feature type="transmembrane region" description="Helical" evidence="1">
    <location>
        <begin position="58"/>
        <end position="80"/>
    </location>
</feature>
<keyword evidence="1" id="KW-0472">Membrane</keyword>
<organism evidence="3 4">
    <name type="scientific">Tsukamurella paurometabola</name>
    <name type="common">Corynebacterium paurometabolum</name>
    <dbReference type="NCBI Taxonomy" id="2061"/>
    <lineage>
        <taxon>Bacteria</taxon>
        <taxon>Bacillati</taxon>
        <taxon>Actinomycetota</taxon>
        <taxon>Actinomycetes</taxon>
        <taxon>Mycobacteriales</taxon>
        <taxon>Tsukamurellaceae</taxon>
        <taxon>Tsukamurella</taxon>
    </lineage>
</organism>
<evidence type="ECO:0000313" key="5">
    <source>
        <dbReference type="Proteomes" id="UP000676853"/>
    </source>
</evidence>
<evidence type="ECO:0000313" key="3">
    <source>
        <dbReference type="EMBL" id="VDR37783.1"/>
    </source>
</evidence>
<reference evidence="3 4" key="1">
    <citation type="submission" date="2018-12" db="EMBL/GenBank/DDBJ databases">
        <authorList>
            <consortium name="Pathogen Informatics"/>
        </authorList>
    </citation>
    <scope>NUCLEOTIDE SEQUENCE [LARGE SCALE GENOMIC DNA]</scope>
    <source>
        <strain evidence="3 4">NCTC10741</strain>
    </source>
</reference>
<proteinExistence type="predicted"/>
<feature type="transmembrane region" description="Helical" evidence="1">
    <location>
        <begin position="12"/>
        <end position="38"/>
    </location>
</feature>